<evidence type="ECO:0008006" key="5">
    <source>
        <dbReference type="Google" id="ProtNLM"/>
    </source>
</evidence>
<dbReference type="Proteomes" id="UP000245461">
    <property type="component" value="Unassembled WGS sequence"/>
</dbReference>
<dbReference type="InterPro" id="IPR045376">
    <property type="entry name" value="Maf_N"/>
</dbReference>
<dbReference type="Pfam" id="PF20157">
    <property type="entry name" value="Maf_flag10_N"/>
    <property type="match status" value="1"/>
</dbReference>
<gene>
    <name evidence="3" type="ORF">DKG74_10990</name>
</gene>
<accession>A0A317EC68</accession>
<dbReference type="PANTHER" id="PTHR41786">
    <property type="entry name" value="MOTILITY ACCESSORY FACTOR MAF"/>
    <property type="match status" value="1"/>
</dbReference>
<feature type="domain" description="Glycosyltransferase Maf N-terminal" evidence="2">
    <location>
        <begin position="4"/>
        <end position="222"/>
    </location>
</feature>
<dbReference type="PANTHER" id="PTHR41786:SF1">
    <property type="entry name" value="6-HYDROXYMETHYLPTERIN DIPHOSPHOKINASE MPTE-LIKE DOMAIN-CONTAINING PROTEIN"/>
    <property type="match status" value="1"/>
</dbReference>
<evidence type="ECO:0000313" key="4">
    <source>
        <dbReference type="Proteomes" id="UP000245461"/>
    </source>
</evidence>
<proteinExistence type="predicted"/>
<organism evidence="3 4">
    <name type="scientific">Zavarzinia aquatilis</name>
    <dbReference type="NCBI Taxonomy" id="2211142"/>
    <lineage>
        <taxon>Bacteria</taxon>
        <taxon>Pseudomonadati</taxon>
        <taxon>Pseudomonadota</taxon>
        <taxon>Alphaproteobacteria</taxon>
        <taxon>Rhodospirillales</taxon>
        <taxon>Zavarziniaceae</taxon>
        <taxon>Zavarzinia</taxon>
    </lineage>
</organism>
<keyword evidence="4" id="KW-1185">Reference proteome</keyword>
<reference evidence="3 4" key="1">
    <citation type="submission" date="2018-05" db="EMBL/GenBank/DDBJ databases">
        <title>Zavarzinia sp. HR-AS.</title>
        <authorList>
            <person name="Lee Y."/>
            <person name="Jeon C.O."/>
        </authorList>
    </citation>
    <scope>NUCLEOTIDE SEQUENCE [LARGE SCALE GENOMIC DNA]</scope>
    <source>
        <strain evidence="3 4">HR-AS</strain>
    </source>
</reference>
<comment type="caution">
    <text evidence="3">The sequence shown here is derived from an EMBL/GenBank/DDBJ whole genome shotgun (WGS) entry which is preliminary data.</text>
</comment>
<dbReference type="EMBL" id="QGLE01000005">
    <property type="protein sequence ID" value="PWR22933.1"/>
    <property type="molecule type" value="Genomic_DNA"/>
</dbReference>
<dbReference type="InterPro" id="IPR002826">
    <property type="entry name" value="MptE-like"/>
</dbReference>
<dbReference type="AlphaFoldDB" id="A0A317EC68"/>
<evidence type="ECO:0000313" key="3">
    <source>
        <dbReference type="EMBL" id="PWR22933.1"/>
    </source>
</evidence>
<feature type="domain" description="6-hydroxymethylpterin diphosphokinase MptE-like" evidence="1">
    <location>
        <begin position="259"/>
        <end position="404"/>
    </location>
</feature>
<dbReference type="OrthoDB" id="7254531at2"/>
<evidence type="ECO:0000259" key="1">
    <source>
        <dbReference type="Pfam" id="PF01973"/>
    </source>
</evidence>
<protein>
    <recommendedName>
        <fullName evidence="5">DUF115 domain-containing protein</fullName>
    </recommendedName>
</protein>
<dbReference type="RefSeq" id="WP_109905644.1">
    <property type="nucleotide sequence ID" value="NZ_QGLE01000005.1"/>
</dbReference>
<sequence length="647" mass="71336">MTAAAFAERFPAIAPSLPATTLSTIVRDEAGRAIDIDLGRGRLYGGDAEEKAAEQVARFAVKPLQFFTQDLSGANIGSEVSARMRDHLLTVMAGHGITTLSNKPDYEGSFLVVLGLGLGHHLRPLLETTTARHVLIVEPVAEFVVHAANTQDWDALFEIAERRGIDLTLSTAAQPDRIILEIRRLVYRVGEPFIDGAFVFVHYPSWALTETRDRLQQVIDQMFISKGFYEDELKMMTNAVGNLLRYDSRLVDARPKPARPETAIIIGSGPSIDRSMDDLRRLAPQAAVFSAGTSLRVCLRNGIRPQFHCELENGDPTVEVLTALAKEFDFSGITLIASVTVDPRVAALFDEVYFFFRDSVSSTRILAPERHELVGVGPTCVNTALRVSAALGFTDYILFGTDCGSKLGQVKHSRDSVYAVTDKYKAFERNLKYNQTLPGNFGGTVECDWILALCAQILGDITRRYQLKVQNTSDGALLAGVTPRVASSIRQLPRVADGEKLRADMRRLARLYPAASFFESWTPGRLLDGATAFYDDLLALVDAAIAEGEDLVAFWHRLSDFMDGFKDQYALTESIAHGSIRSMPKIGMYFSHRMTEPEKRAIMVASFLAEYRSIVLFMREGTLALIGDLEAALAGRPARPVRMGAEA</sequence>
<name>A0A317EC68_9PROT</name>
<dbReference type="Pfam" id="PF01973">
    <property type="entry name" value="MptE-like"/>
    <property type="match status" value="1"/>
</dbReference>
<evidence type="ECO:0000259" key="2">
    <source>
        <dbReference type="Pfam" id="PF20157"/>
    </source>
</evidence>